<evidence type="ECO:0000313" key="1">
    <source>
        <dbReference type="EMBL" id="MBX55158.1"/>
    </source>
</evidence>
<protein>
    <submittedName>
        <fullName evidence="1">Uncharacterized protein</fullName>
    </submittedName>
</protein>
<accession>A0A2P2PK92</accession>
<reference evidence="1" key="1">
    <citation type="submission" date="2018-02" db="EMBL/GenBank/DDBJ databases">
        <title>Rhizophora mucronata_Transcriptome.</title>
        <authorList>
            <person name="Meera S.P."/>
            <person name="Sreeshan A."/>
            <person name="Augustine A."/>
        </authorList>
    </citation>
    <scope>NUCLEOTIDE SEQUENCE</scope>
    <source>
        <tissue evidence="1">Leaf</tissue>
    </source>
</reference>
<dbReference type="EMBL" id="GGEC01074674">
    <property type="protein sequence ID" value="MBX55158.1"/>
    <property type="molecule type" value="Transcribed_RNA"/>
</dbReference>
<dbReference type="PANTHER" id="PTHR48475:SF1">
    <property type="entry name" value="RNASE H TYPE-1 DOMAIN-CONTAINING PROTEIN"/>
    <property type="match status" value="1"/>
</dbReference>
<dbReference type="AlphaFoldDB" id="A0A2P2PK92"/>
<proteinExistence type="predicted"/>
<name>A0A2P2PK92_RHIMU</name>
<dbReference type="PANTHER" id="PTHR48475">
    <property type="entry name" value="RIBONUCLEASE H"/>
    <property type="match status" value="1"/>
</dbReference>
<organism evidence="1">
    <name type="scientific">Rhizophora mucronata</name>
    <name type="common">Asiatic mangrove</name>
    <dbReference type="NCBI Taxonomy" id="61149"/>
    <lineage>
        <taxon>Eukaryota</taxon>
        <taxon>Viridiplantae</taxon>
        <taxon>Streptophyta</taxon>
        <taxon>Embryophyta</taxon>
        <taxon>Tracheophyta</taxon>
        <taxon>Spermatophyta</taxon>
        <taxon>Magnoliopsida</taxon>
        <taxon>eudicotyledons</taxon>
        <taxon>Gunneridae</taxon>
        <taxon>Pentapetalae</taxon>
        <taxon>rosids</taxon>
        <taxon>fabids</taxon>
        <taxon>Malpighiales</taxon>
        <taxon>Rhizophoraceae</taxon>
        <taxon>Rhizophora</taxon>
    </lineage>
</organism>
<sequence length="76" mass="9232">MYNIDPTASMQEIHVNVHHASAYCMHIEKEDQKLWYHDIKYCLKTKKYPKRAIKNDKRTLRRLVMNFFLSGDILYK</sequence>